<accession>F6D6I9</accession>
<dbReference type="PANTHER" id="PTHR42920:SF5">
    <property type="entry name" value="EAMA DOMAIN-CONTAINING PROTEIN"/>
    <property type="match status" value="1"/>
</dbReference>
<dbReference type="Pfam" id="PF00892">
    <property type="entry name" value="EamA"/>
    <property type="match status" value="2"/>
</dbReference>
<dbReference type="GeneID" id="10668156"/>
<dbReference type="KEGG" id="mew:MSWAN_0666"/>
<evidence type="ECO:0000256" key="1">
    <source>
        <dbReference type="ARBA" id="ARBA00004651"/>
    </source>
</evidence>
<keyword evidence="9" id="KW-1185">Reference proteome</keyword>
<dbReference type="InterPro" id="IPR037185">
    <property type="entry name" value="EmrE-like"/>
</dbReference>
<sequence length="302" mass="33306">MNRYWGYLSVITATIFFGIWNTFSKILLQYLDPIALSAIVYTIAGVFLFLVRLSPFNNRIMSILDGDADAETVISRKDYGILIITAVSGSVIAPIIYLNGLNLITAVNASLLMNVETLFIIILGILFLKERFHKRDIFGFLFIIVGTVFLATNGNIGNFLVGNNIGNLLVIIAALFYGIDTILSKFLSNKRDLIMVSAIKCSIGGSILLLLSLIFGMKFSVPLNHIPYLLFIGLVSIGFSFVLVYFAIRRIGSTRTGSIFSLSSLFGAIFAFIILSEPFTISQLLFGLLMLVGVFILYKNGE</sequence>
<comment type="subcellular location">
    <subcellularLocation>
        <location evidence="1">Cell membrane</location>
        <topology evidence="1">Multi-pass membrane protein</topology>
    </subcellularLocation>
</comment>
<gene>
    <name evidence="8" type="ordered locus">MSWAN_0666</name>
</gene>
<dbReference type="PANTHER" id="PTHR42920">
    <property type="entry name" value="OS03G0707200 PROTEIN-RELATED"/>
    <property type="match status" value="1"/>
</dbReference>
<dbReference type="Proteomes" id="UP000009231">
    <property type="component" value="Chromosome"/>
</dbReference>
<evidence type="ECO:0000256" key="6">
    <source>
        <dbReference type="SAM" id="Phobius"/>
    </source>
</evidence>
<dbReference type="HOGENOM" id="CLU_042632_1_0_2"/>
<feature type="transmembrane region" description="Helical" evidence="6">
    <location>
        <begin position="34"/>
        <end position="53"/>
    </location>
</feature>
<dbReference type="SUPFAM" id="SSF103481">
    <property type="entry name" value="Multidrug resistance efflux transporter EmrE"/>
    <property type="match status" value="2"/>
</dbReference>
<keyword evidence="3 6" id="KW-0812">Transmembrane</keyword>
<evidence type="ECO:0000256" key="5">
    <source>
        <dbReference type="ARBA" id="ARBA00023136"/>
    </source>
</evidence>
<dbReference type="AlphaFoldDB" id="F6D6I9"/>
<reference evidence="8 9" key="1">
    <citation type="journal article" date="2014" name="Int. J. Syst. Evol. Microbiol.">
        <title>Methanobacterium paludis sp. nov. and a novel strain of Methanobacterium lacus isolated from northern peatlands.</title>
        <authorList>
            <person name="Cadillo-Quiroz H."/>
            <person name="Brauer S.L."/>
            <person name="Goodson N."/>
            <person name="Yavitt J.B."/>
            <person name="Zinder S.H."/>
        </authorList>
    </citation>
    <scope>NUCLEOTIDE SEQUENCE [LARGE SCALE GENOMIC DNA]</scope>
    <source>
        <strain evidence="9">DSM 25820 / JCM 18151 / SWAN1</strain>
    </source>
</reference>
<feature type="transmembrane region" description="Helical" evidence="6">
    <location>
        <begin position="281"/>
        <end position="298"/>
    </location>
</feature>
<proteinExistence type="predicted"/>
<feature type="transmembrane region" description="Helical" evidence="6">
    <location>
        <begin position="137"/>
        <end position="156"/>
    </location>
</feature>
<feature type="transmembrane region" description="Helical" evidence="6">
    <location>
        <begin position="79"/>
        <end position="97"/>
    </location>
</feature>
<keyword evidence="5 6" id="KW-0472">Membrane</keyword>
<dbReference type="RefSeq" id="WP_013825204.1">
    <property type="nucleotide sequence ID" value="NC_015574.1"/>
</dbReference>
<feature type="domain" description="EamA" evidence="7">
    <location>
        <begin position="165"/>
        <end position="298"/>
    </location>
</feature>
<organism evidence="8 9">
    <name type="scientific">Methanobacterium paludis (strain DSM 25820 / JCM 18151 / SWAN1)</name>
    <dbReference type="NCBI Taxonomy" id="868131"/>
    <lineage>
        <taxon>Archaea</taxon>
        <taxon>Methanobacteriati</taxon>
        <taxon>Methanobacteriota</taxon>
        <taxon>Methanomada group</taxon>
        <taxon>Methanobacteria</taxon>
        <taxon>Methanobacteriales</taxon>
        <taxon>Methanobacteriaceae</taxon>
        <taxon>Methanobacterium</taxon>
    </lineage>
</organism>
<evidence type="ECO:0000256" key="2">
    <source>
        <dbReference type="ARBA" id="ARBA00022475"/>
    </source>
</evidence>
<dbReference type="OrthoDB" id="78162at2157"/>
<feature type="domain" description="EamA" evidence="7">
    <location>
        <begin position="5"/>
        <end position="151"/>
    </location>
</feature>
<keyword evidence="4 6" id="KW-1133">Transmembrane helix</keyword>
<feature type="transmembrane region" description="Helical" evidence="6">
    <location>
        <begin position="7"/>
        <end position="28"/>
    </location>
</feature>
<dbReference type="STRING" id="868131.MSWAN_0666"/>
<dbReference type="Gene3D" id="1.10.3730.20">
    <property type="match status" value="2"/>
</dbReference>
<dbReference type="eggNOG" id="arCOG00273">
    <property type="taxonomic scope" value="Archaea"/>
</dbReference>
<feature type="transmembrane region" description="Helical" evidence="6">
    <location>
        <begin position="168"/>
        <end position="187"/>
    </location>
</feature>
<dbReference type="EMBL" id="CP002772">
    <property type="protein sequence ID" value="AEG17702.1"/>
    <property type="molecule type" value="Genomic_DNA"/>
</dbReference>
<protein>
    <recommendedName>
        <fullName evidence="7">EamA domain-containing protein</fullName>
    </recommendedName>
</protein>
<keyword evidence="2" id="KW-1003">Cell membrane</keyword>
<dbReference type="GO" id="GO:0005886">
    <property type="term" value="C:plasma membrane"/>
    <property type="evidence" value="ECO:0007669"/>
    <property type="project" value="UniProtKB-SubCell"/>
</dbReference>
<feature type="transmembrane region" description="Helical" evidence="6">
    <location>
        <begin position="259"/>
        <end position="275"/>
    </location>
</feature>
<name>F6D6I9_METPW</name>
<evidence type="ECO:0000256" key="4">
    <source>
        <dbReference type="ARBA" id="ARBA00022989"/>
    </source>
</evidence>
<evidence type="ECO:0000259" key="7">
    <source>
        <dbReference type="Pfam" id="PF00892"/>
    </source>
</evidence>
<dbReference type="InterPro" id="IPR051258">
    <property type="entry name" value="Diverse_Substrate_Transporter"/>
</dbReference>
<dbReference type="InterPro" id="IPR000620">
    <property type="entry name" value="EamA_dom"/>
</dbReference>
<evidence type="ECO:0000313" key="8">
    <source>
        <dbReference type="EMBL" id="AEG17702.1"/>
    </source>
</evidence>
<feature type="transmembrane region" description="Helical" evidence="6">
    <location>
        <begin position="194"/>
        <end position="216"/>
    </location>
</feature>
<feature type="transmembrane region" description="Helical" evidence="6">
    <location>
        <begin position="228"/>
        <end position="247"/>
    </location>
</feature>
<evidence type="ECO:0000256" key="3">
    <source>
        <dbReference type="ARBA" id="ARBA00022692"/>
    </source>
</evidence>
<evidence type="ECO:0000313" key="9">
    <source>
        <dbReference type="Proteomes" id="UP000009231"/>
    </source>
</evidence>
<feature type="transmembrane region" description="Helical" evidence="6">
    <location>
        <begin position="103"/>
        <end position="128"/>
    </location>
</feature>